<feature type="compositionally biased region" description="Low complexity" evidence="7">
    <location>
        <begin position="63"/>
        <end position="84"/>
    </location>
</feature>
<evidence type="ECO:0000313" key="11">
    <source>
        <dbReference type="EMBL" id="MBN3280761.1"/>
    </source>
</evidence>
<keyword evidence="5" id="KW-0325">Glycoprotein</keyword>
<protein>
    <submittedName>
        <fullName evidence="11">MUC2 protein</fullName>
    </submittedName>
</protein>
<proteinExistence type="predicted"/>
<evidence type="ECO:0000256" key="1">
    <source>
        <dbReference type="ARBA" id="ARBA00004613"/>
    </source>
</evidence>
<feature type="domain" description="VWFC" evidence="9">
    <location>
        <begin position="222"/>
        <end position="289"/>
    </location>
</feature>
<comment type="subcellular location">
    <subcellularLocation>
        <location evidence="1">Secreted</location>
    </subcellularLocation>
</comment>
<dbReference type="Pfam" id="PF00007">
    <property type="entry name" value="Cys_knot"/>
    <property type="match status" value="1"/>
</dbReference>
<dbReference type="SMART" id="SM00041">
    <property type="entry name" value="CT"/>
    <property type="match status" value="1"/>
</dbReference>
<dbReference type="InterPro" id="IPR014853">
    <property type="entry name" value="VWF/SSPO/ZAN-like_Cys-rich_dom"/>
</dbReference>
<dbReference type="PROSITE" id="PS01208">
    <property type="entry name" value="VWFC_1"/>
    <property type="match status" value="1"/>
</dbReference>
<keyword evidence="2" id="KW-0964">Secreted</keyword>
<evidence type="ECO:0000259" key="8">
    <source>
        <dbReference type="PROSITE" id="PS01225"/>
    </source>
</evidence>
<dbReference type="PANTHER" id="PTHR11339:SF371">
    <property type="entry name" value="MUCIN-2"/>
    <property type="match status" value="1"/>
</dbReference>
<evidence type="ECO:0000313" key="12">
    <source>
        <dbReference type="Proteomes" id="UP001166093"/>
    </source>
</evidence>
<dbReference type="SUPFAM" id="SSF57567">
    <property type="entry name" value="Serine protease inhibitors"/>
    <property type="match status" value="1"/>
</dbReference>
<dbReference type="InterPro" id="IPR001846">
    <property type="entry name" value="VWF_type-D"/>
</dbReference>
<evidence type="ECO:0000256" key="6">
    <source>
        <dbReference type="PROSITE-ProRule" id="PRU00039"/>
    </source>
</evidence>
<dbReference type="PROSITE" id="PS50184">
    <property type="entry name" value="VWFC_2"/>
    <property type="match status" value="2"/>
</dbReference>
<dbReference type="Gene3D" id="2.10.25.10">
    <property type="entry name" value="Laminin"/>
    <property type="match status" value="1"/>
</dbReference>
<dbReference type="InterPro" id="IPR029034">
    <property type="entry name" value="Cystine-knot_cytokine"/>
</dbReference>
<dbReference type="EMBL" id="JAAWVQ010101651">
    <property type="protein sequence ID" value="MBN3280761.1"/>
    <property type="molecule type" value="Genomic_DNA"/>
</dbReference>
<reference evidence="11" key="1">
    <citation type="journal article" date="2021" name="Cell">
        <title>Tracing the genetic footprints of vertebrate landing in non-teleost ray-finned fishes.</title>
        <authorList>
            <person name="Bi X."/>
            <person name="Wang K."/>
            <person name="Yang L."/>
            <person name="Pan H."/>
            <person name="Jiang H."/>
            <person name="Wei Q."/>
            <person name="Fang M."/>
            <person name="Yu H."/>
            <person name="Zhu C."/>
            <person name="Cai Y."/>
            <person name="He Y."/>
            <person name="Gan X."/>
            <person name="Zeng H."/>
            <person name="Yu D."/>
            <person name="Zhu Y."/>
            <person name="Jiang H."/>
            <person name="Qiu Q."/>
            <person name="Yang H."/>
            <person name="Zhang Y.E."/>
            <person name="Wang W."/>
            <person name="Zhu M."/>
            <person name="He S."/>
            <person name="Zhang G."/>
        </authorList>
    </citation>
    <scope>NUCLEOTIDE SEQUENCE</scope>
    <source>
        <strain evidence="11">Pddl_001</strain>
    </source>
</reference>
<feature type="region of interest" description="Disordered" evidence="7">
    <location>
        <begin position="55"/>
        <end position="84"/>
    </location>
</feature>
<dbReference type="InterPro" id="IPR006207">
    <property type="entry name" value="Cys_knot_C"/>
</dbReference>
<dbReference type="InterPro" id="IPR006208">
    <property type="entry name" value="Glyco_hormone_CN"/>
</dbReference>
<keyword evidence="12" id="KW-1185">Reference proteome</keyword>
<dbReference type="PROSITE" id="PS51233">
    <property type="entry name" value="VWFD"/>
    <property type="match status" value="1"/>
</dbReference>
<feature type="region of interest" description="Disordered" evidence="7">
    <location>
        <begin position="577"/>
        <end position="602"/>
    </location>
</feature>
<name>A0ABS2Y3G2_POLSP</name>
<feature type="domain" description="VWFD" evidence="10">
    <location>
        <begin position="1"/>
        <end position="55"/>
    </location>
</feature>
<evidence type="ECO:0000256" key="2">
    <source>
        <dbReference type="ARBA" id="ARBA00022525"/>
    </source>
</evidence>
<dbReference type="PANTHER" id="PTHR11339">
    <property type="entry name" value="EXTRACELLULAR MATRIX GLYCOPROTEIN RELATED"/>
    <property type="match status" value="1"/>
</dbReference>
<evidence type="ECO:0000256" key="7">
    <source>
        <dbReference type="SAM" id="MobiDB-lite"/>
    </source>
</evidence>
<evidence type="ECO:0000259" key="10">
    <source>
        <dbReference type="PROSITE" id="PS51233"/>
    </source>
</evidence>
<sequence>MFIIQLPYSLFNGNTEGQCGICDNDKKNDCRGPSQVVESCFDSAHDWHLNKTDCTKPTPPSVKPTTTAKTPSASSSKLPTTTLPTQPPTTACKATICEIIYSNQIISPQPFYEACYYDVCQMPDTSIGCSSLEVYASICETVGFCVDWRKFTNGKCNFSCPPTKEYRACGPDVQPTCNSKHNEKHIDQNPPSSSKFTEGCFCPNGTILFNSFTDVCVSSCGCTGADGMPKQPGETWQSNCQDCVCDKDSMSVQCTPHVCTEESPVTCSMEGQERVTEPAGPCCNKTICKCNVDLCSKAQHSCDTGFKLEISIPENGCCPKYTCVPKDVCVFNNTEYQPGSNVPKGTCEECWCSYQIDSASKLLAIDCKPIPCDTECPIGFRYEAIPGMCCGVCVQKECVVMLPDQTAHVIQPGQVWTSPDNNCTRYKCDKNKDQLGLTEIDIFCPPFNPKDCIPPLWCGACIFILSADPSYQSIHLPNWACKSATNCNIQKHKTHIESNGCKSNSSVELTSCGGSCGTYSMFSPETHHMMHSCTCCRETKTSEKKVTLSCPDSTAVDYSYTYVEECACQKTECVDSNTSTAPPSGQEVMEAAKGLRARRRRK</sequence>
<dbReference type="Pfam" id="PF08742">
    <property type="entry name" value="C8"/>
    <property type="match status" value="1"/>
</dbReference>
<keyword evidence="3" id="KW-0677">Repeat</keyword>
<feature type="non-terminal residue" evidence="11">
    <location>
        <position position="1"/>
    </location>
</feature>
<dbReference type="SMART" id="SM00214">
    <property type="entry name" value="VWC"/>
    <property type="match status" value="2"/>
</dbReference>
<dbReference type="InterPro" id="IPR036084">
    <property type="entry name" value="Ser_inhib-like_sf"/>
</dbReference>
<feature type="domain" description="VWFC" evidence="9">
    <location>
        <begin position="327"/>
        <end position="394"/>
    </location>
</feature>
<gene>
    <name evidence="11" type="primary">Muc2</name>
    <name evidence="11" type="ORF">GTO93_0002949</name>
</gene>
<feature type="disulfide bond" evidence="6">
    <location>
        <begin position="501"/>
        <end position="550"/>
    </location>
</feature>
<dbReference type="InterPro" id="IPR050780">
    <property type="entry name" value="Mucin_vWF_Thrombospondin_sf"/>
</dbReference>
<evidence type="ECO:0000256" key="3">
    <source>
        <dbReference type="ARBA" id="ARBA00022737"/>
    </source>
</evidence>
<dbReference type="Gene3D" id="2.10.90.10">
    <property type="entry name" value="Cystine-knot cytokines"/>
    <property type="match status" value="1"/>
</dbReference>
<feature type="disulfide bond" evidence="6">
    <location>
        <begin position="516"/>
        <end position="568"/>
    </location>
</feature>
<dbReference type="SMART" id="SM00832">
    <property type="entry name" value="C8"/>
    <property type="match status" value="1"/>
</dbReference>
<dbReference type="PROSITE" id="PS01225">
    <property type="entry name" value="CTCK_2"/>
    <property type="match status" value="1"/>
</dbReference>
<evidence type="ECO:0000256" key="5">
    <source>
        <dbReference type="ARBA" id="ARBA00023180"/>
    </source>
</evidence>
<accession>A0ABS2Y3G2</accession>
<keyword evidence="4 6" id="KW-1015">Disulfide bond</keyword>
<feature type="domain" description="CTCK" evidence="8">
    <location>
        <begin position="481"/>
        <end position="574"/>
    </location>
</feature>
<feature type="non-terminal residue" evidence="11">
    <location>
        <position position="602"/>
    </location>
</feature>
<organism evidence="11 12">
    <name type="scientific">Polyodon spathula</name>
    <name type="common">North American paddlefish</name>
    <name type="synonym">Squalus spathula</name>
    <dbReference type="NCBI Taxonomy" id="7913"/>
    <lineage>
        <taxon>Eukaryota</taxon>
        <taxon>Metazoa</taxon>
        <taxon>Chordata</taxon>
        <taxon>Craniata</taxon>
        <taxon>Vertebrata</taxon>
        <taxon>Euteleostomi</taxon>
        <taxon>Actinopterygii</taxon>
        <taxon>Chondrostei</taxon>
        <taxon>Acipenseriformes</taxon>
        <taxon>Polyodontidae</taxon>
        <taxon>Polyodon</taxon>
    </lineage>
</organism>
<evidence type="ECO:0000256" key="4">
    <source>
        <dbReference type="ARBA" id="ARBA00023157"/>
    </source>
</evidence>
<dbReference type="InterPro" id="IPR001007">
    <property type="entry name" value="VWF_dom"/>
</dbReference>
<comment type="caution">
    <text evidence="6">Lacks conserved residue(s) required for the propagation of feature annotation.</text>
</comment>
<dbReference type="Proteomes" id="UP001166093">
    <property type="component" value="Unassembled WGS sequence"/>
</dbReference>
<feature type="disulfide bond" evidence="6">
    <location>
        <begin position="512"/>
        <end position="566"/>
    </location>
</feature>
<dbReference type="CDD" id="cd19941">
    <property type="entry name" value="TIL"/>
    <property type="match status" value="1"/>
</dbReference>
<comment type="caution">
    <text evidence="11">The sequence shown here is derived from an EMBL/GenBank/DDBJ whole genome shotgun (WGS) entry which is preliminary data.</text>
</comment>
<evidence type="ECO:0000259" key="9">
    <source>
        <dbReference type="PROSITE" id="PS50184"/>
    </source>
</evidence>